<dbReference type="EMBL" id="JAPWDV010000001">
    <property type="protein sequence ID" value="KAJ6224612.1"/>
    <property type="molecule type" value="Genomic_DNA"/>
</dbReference>
<accession>A0A9Q0MHL0</accession>
<feature type="compositionally biased region" description="Acidic residues" evidence="1">
    <location>
        <begin position="33"/>
        <end position="43"/>
    </location>
</feature>
<feature type="non-terminal residue" evidence="2">
    <location>
        <position position="56"/>
    </location>
</feature>
<feature type="compositionally biased region" description="Basic and acidic residues" evidence="1">
    <location>
        <begin position="44"/>
        <end position="56"/>
    </location>
</feature>
<dbReference type="AlphaFoldDB" id="A0A9Q0MHL0"/>
<reference evidence="2" key="1">
    <citation type="submission" date="2022-12" db="EMBL/GenBank/DDBJ databases">
        <title>Genome assemblies of Blomia tropicalis.</title>
        <authorList>
            <person name="Cui Y."/>
        </authorList>
    </citation>
    <scope>NUCLEOTIDE SEQUENCE</scope>
    <source>
        <tissue evidence="2">Adult mites</tissue>
    </source>
</reference>
<proteinExistence type="predicted"/>
<evidence type="ECO:0000256" key="1">
    <source>
        <dbReference type="SAM" id="MobiDB-lite"/>
    </source>
</evidence>
<gene>
    <name evidence="2" type="ORF">RDWZM_003157</name>
</gene>
<dbReference type="Proteomes" id="UP001142055">
    <property type="component" value="Chromosome 1"/>
</dbReference>
<comment type="caution">
    <text evidence="2">The sequence shown here is derived from an EMBL/GenBank/DDBJ whole genome shotgun (WGS) entry which is preliminary data.</text>
</comment>
<keyword evidence="3" id="KW-1185">Reference proteome</keyword>
<protein>
    <submittedName>
        <fullName evidence="2">Uncharacterized protein</fullName>
    </submittedName>
</protein>
<name>A0A9Q0MHL0_BLOTA</name>
<feature type="compositionally biased region" description="Basic and acidic residues" evidence="1">
    <location>
        <begin position="14"/>
        <end position="24"/>
    </location>
</feature>
<feature type="region of interest" description="Disordered" evidence="1">
    <location>
        <begin position="1"/>
        <end position="56"/>
    </location>
</feature>
<evidence type="ECO:0000313" key="2">
    <source>
        <dbReference type="EMBL" id="KAJ6224612.1"/>
    </source>
</evidence>
<organism evidence="2 3">
    <name type="scientific">Blomia tropicalis</name>
    <name type="common">Mite</name>
    <dbReference type="NCBI Taxonomy" id="40697"/>
    <lineage>
        <taxon>Eukaryota</taxon>
        <taxon>Metazoa</taxon>
        <taxon>Ecdysozoa</taxon>
        <taxon>Arthropoda</taxon>
        <taxon>Chelicerata</taxon>
        <taxon>Arachnida</taxon>
        <taxon>Acari</taxon>
        <taxon>Acariformes</taxon>
        <taxon>Sarcoptiformes</taxon>
        <taxon>Astigmata</taxon>
        <taxon>Glycyphagoidea</taxon>
        <taxon>Echimyopodidae</taxon>
        <taxon>Blomia</taxon>
    </lineage>
</organism>
<sequence length="56" mass="6475">MGQKVGCERMANPKTDKNDGDNSKFKYTTTTTTDDDDDNDNDDREYNEKPERKRIG</sequence>
<evidence type="ECO:0000313" key="3">
    <source>
        <dbReference type="Proteomes" id="UP001142055"/>
    </source>
</evidence>